<dbReference type="EMBL" id="RQET01000014">
    <property type="protein sequence ID" value="TGK06230.1"/>
    <property type="molecule type" value="Genomic_DNA"/>
</dbReference>
<evidence type="ECO:0000313" key="3">
    <source>
        <dbReference type="EMBL" id="TGK06230.1"/>
    </source>
</evidence>
<feature type="transmembrane region" description="Helical" evidence="1">
    <location>
        <begin position="20"/>
        <end position="39"/>
    </location>
</feature>
<protein>
    <submittedName>
        <fullName evidence="3">Acyltransferase</fullName>
    </submittedName>
</protein>
<sequence length="416" mass="48572">MKAVRHYFFGIFKFDPREIAPLNGLRSLGFFLVVAGHMYRPFESKIQDPNEFARNFFSSGSFAMDIFFVLSGFLISGPLFRELDRSGTIRLGVFFSKRTIRIFPPYFIFLSLQTFLLLPLLIKLQPESANELIQYRSRAVFDFLYISNYFPGTVPHGWSLSLEEQFYLLFPPFLLVFFRKIPEKYRIYTLVSCILFPTIYRFLIFKLKIEGITDPVLSKALYHELIYYPLHARLDSLFMGILLAYVLNRYPDRIFNFLKDSKKRRTLLLASSAAVFYIIFFLYEFRPDPISMVFRFNLNAFACAAVMLLSLRPESLSSKLLSFRIFSPIAKLSYCAYLIHFFLAGILTPLFVDVNHPRYLDFALAFVPAGFIVLFFGYLFHLIAERPFMVWKESRYGKEVMLSKKENAFPEAGETG</sequence>
<keyword evidence="1" id="KW-0812">Transmembrane</keyword>
<dbReference type="OrthoDB" id="9814807at2"/>
<feature type="transmembrane region" description="Helical" evidence="1">
    <location>
        <begin position="102"/>
        <end position="122"/>
    </location>
</feature>
<keyword evidence="1" id="KW-0472">Membrane</keyword>
<evidence type="ECO:0000259" key="2">
    <source>
        <dbReference type="Pfam" id="PF01757"/>
    </source>
</evidence>
<dbReference type="InterPro" id="IPR052728">
    <property type="entry name" value="O2_lipid_transport_reg"/>
</dbReference>
<feature type="transmembrane region" description="Helical" evidence="1">
    <location>
        <begin position="158"/>
        <end position="178"/>
    </location>
</feature>
<dbReference type="PANTHER" id="PTHR11161:SF12">
    <property type="entry name" value="ACYLTRANSFERASE 3 DOMAIN-CONTAINING PROTEIN-RELATED"/>
    <property type="match status" value="1"/>
</dbReference>
<comment type="caution">
    <text evidence="3">The sequence shown here is derived from an EMBL/GenBank/DDBJ whole genome shotgun (WGS) entry which is preliminary data.</text>
</comment>
<feature type="transmembrane region" description="Helical" evidence="1">
    <location>
        <begin position="364"/>
        <end position="384"/>
    </location>
</feature>
<gene>
    <name evidence="3" type="ORF">EHO60_16710</name>
</gene>
<evidence type="ECO:0000256" key="1">
    <source>
        <dbReference type="SAM" id="Phobius"/>
    </source>
</evidence>
<feature type="transmembrane region" description="Helical" evidence="1">
    <location>
        <begin position="267"/>
        <end position="286"/>
    </location>
</feature>
<proteinExistence type="predicted"/>
<dbReference type="RefSeq" id="WP_135769357.1">
    <property type="nucleotide sequence ID" value="NZ_RQET01000014.1"/>
</dbReference>
<reference evidence="3" key="1">
    <citation type="journal article" date="2019" name="PLoS Negl. Trop. Dis.">
        <title>Revisiting the worldwide diversity of Leptospira species in the environment.</title>
        <authorList>
            <person name="Vincent A.T."/>
            <person name="Schiettekatte O."/>
            <person name="Bourhy P."/>
            <person name="Veyrier F.J."/>
            <person name="Picardeau M."/>
        </authorList>
    </citation>
    <scope>NUCLEOTIDE SEQUENCE [LARGE SCALE GENOMIC DNA]</scope>
    <source>
        <strain evidence="3">SSW15</strain>
    </source>
</reference>
<accession>A0A4R9G5I9</accession>
<name>A0A4R9G5I9_9LEPT</name>
<feature type="transmembrane region" description="Helical" evidence="1">
    <location>
        <begin position="59"/>
        <end position="81"/>
    </location>
</feature>
<keyword evidence="3" id="KW-0808">Transferase</keyword>
<organism evidence="3 4">
    <name type="scientific">Leptospira fletcheri</name>
    <dbReference type="NCBI Taxonomy" id="2484981"/>
    <lineage>
        <taxon>Bacteria</taxon>
        <taxon>Pseudomonadati</taxon>
        <taxon>Spirochaetota</taxon>
        <taxon>Spirochaetia</taxon>
        <taxon>Leptospirales</taxon>
        <taxon>Leptospiraceae</taxon>
        <taxon>Leptospira</taxon>
    </lineage>
</organism>
<keyword evidence="1" id="KW-1133">Transmembrane helix</keyword>
<dbReference type="Pfam" id="PF01757">
    <property type="entry name" value="Acyl_transf_3"/>
    <property type="match status" value="1"/>
</dbReference>
<feature type="transmembrane region" description="Helical" evidence="1">
    <location>
        <begin position="332"/>
        <end position="352"/>
    </location>
</feature>
<dbReference type="InterPro" id="IPR002656">
    <property type="entry name" value="Acyl_transf_3_dom"/>
</dbReference>
<keyword evidence="3" id="KW-0012">Acyltransferase</keyword>
<feature type="domain" description="Acyltransferase 3" evidence="2">
    <location>
        <begin position="22"/>
        <end position="380"/>
    </location>
</feature>
<feature type="transmembrane region" description="Helical" evidence="1">
    <location>
        <begin position="185"/>
        <end position="205"/>
    </location>
</feature>
<evidence type="ECO:0000313" key="4">
    <source>
        <dbReference type="Proteomes" id="UP000298458"/>
    </source>
</evidence>
<keyword evidence="4" id="KW-1185">Reference proteome</keyword>
<feature type="transmembrane region" description="Helical" evidence="1">
    <location>
        <begin position="225"/>
        <end position="247"/>
    </location>
</feature>
<dbReference type="PANTHER" id="PTHR11161">
    <property type="entry name" value="O-ACYLTRANSFERASE"/>
    <property type="match status" value="1"/>
</dbReference>
<dbReference type="Proteomes" id="UP000298458">
    <property type="component" value="Unassembled WGS sequence"/>
</dbReference>
<dbReference type="GO" id="GO:0016747">
    <property type="term" value="F:acyltransferase activity, transferring groups other than amino-acyl groups"/>
    <property type="evidence" value="ECO:0007669"/>
    <property type="project" value="InterPro"/>
</dbReference>
<dbReference type="AlphaFoldDB" id="A0A4R9G5I9"/>
<feature type="transmembrane region" description="Helical" evidence="1">
    <location>
        <begin position="292"/>
        <end position="311"/>
    </location>
</feature>